<dbReference type="Pfam" id="PF10318">
    <property type="entry name" value="7TM_GPCR_Srh"/>
    <property type="match status" value="1"/>
</dbReference>
<dbReference type="AlphaFoldDB" id="A0A1I7YF27"/>
<evidence type="ECO:0000313" key="2">
    <source>
        <dbReference type="Proteomes" id="UP000095287"/>
    </source>
</evidence>
<keyword evidence="1" id="KW-1133">Transmembrane helix</keyword>
<proteinExistence type="predicted"/>
<dbReference type="Proteomes" id="UP000095287">
    <property type="component" value="Unplaced"/>
</dbReference>
<evidence type="ECO:0000313" key="3">
    <source>
        <dbReference type="WBParaSite" id="L893_g15716.t1"/>
    </source>
</evidence>
<dbReference type="InterPro" id="IPR053220">
    <property type="entry name" value="Nematode_rcpt-like_serp_H"/>
</dbReference>
<protein>
    <submittedName>
        <fullName evidence="3">G_PROTEIN_RECEP_F1_2 domain-containing protein</fullName>
    </submittedName>
</protein>
<name>A0A1I7YF27_9BILA</name>
<evidence type="ECO:0000256" key="1">
    <source>
        <dbReference type="SAM" id="Phobius"/>
    </source>
</evidence>
<organism evidence="2 3">
    <name type="scientific">Steinernema glaseri</name>
    <dbReference type="NCBI Taxonomy" id="37863"/>
    <lineage>
        <taxon>Eukaryota</taxon>
        <taxon>Metazoa</taxon>
        <taxon>Ecdysozoa</taxon>
        <taxon>Nematoda</taxon>
        <taxon>Chromadorea</taxon>
        <taxon>Rhabditida</taxon>
        <taxon>Tylenchina</taxon>
        <taxon>Panagrolaimomorpha</taxon>
        <taxon>Strongyloidoidea</taxon>
        <taxon>Steinernematidae</taxon>
        <taxon>Steinernema</taxon>
    </lineage>
</organism>
<keyword evidence="2" id="KW-1185">Reference proteome</keyword>
<accession>A0A1I7YF27</accession>
<sequence>MAVIASIASVALAAVVLCAIFTIRIWCTLYTKMGNVSKRTKEMQRMLTITLIVCAAIPFVFGVIPLFLAIYAVVLRVEGTTAMFRLLIIAATLQGILNSISAMLLVKPYRTALRSWLRINNFS</sequence>
<dbReference type="WBParaSite" id="L893_g15716.t1">
    <property type="protein sequence ID" value="L893_g15716.t1"/>
    <property type="gene ID" value="L893_g15716"/>
</dbReference>
<feature type="transmembrane region" description="Helical" evidence="1">
    <location>
        <begin position="6"/>
        <end position="26"/>
    </location>
</feature>
<keyword evidence="1" id="KW-0472">Membrane</keyword>
<keyword evidence="1" id="KW-0812">Transmembrane</keyword>
<feature type="transmembrane region" description="Helical" evidence="1">
    <location>
        <begin position="47"/>
        <end position="74"/>
    </location>
</feature>
<dbReference type="PANTHER" id="PTHR22941:SF26">
    <property type="entry name" value="SERPENTINE RECEPTOR, CLASS H"/>
    <property type="match status" value="1"/>
</dbReference>
<reference evidence="3" key="1">
    <citation type="submission" date="2016-11" db="UniProtKB">
        <authorList>
            <consortium name="WormBaseParasite"/>
        </authorList>
    </citation>
    <scope>IDENTIFICATION</scope>
</reference>
<dbReference type="InterPro" id="IPR019422">
    <property type="entry name" value="7TM_GPCR_serpentine_rcpt_Srh"/>
</dbReference>
<dbReference type="PANTHER" id="PTHR22941">
    <property type="entry name" value="SERPENTINE RECEPTOR"/>
    <property type="match status" value="1"/>
</dbReference>
<feature type="transmembrane region" description="Helical" evidence="1">
    <location>
        <begin position="86"/>
        <end position="106"/>
    </location>
</feature>